<dbReference type="FunFam" id="3.40.50.11840:FF:000002">
    <property type="entry name" value="2-(3-amino-3-carboxypropyl)histidine synthase subunit 2"/>
    <property type="match status" value="1"/>
</dbReference>
<comment type="similarity">
    <text evidence="3 10">Belongs to the DPH1/DPH2 family. DPH2 subfamily.</text>
</comment>
<feature type="compositionally biased region" description="Acidic residues" evidence="11">
    <location>
        <begin position="459"/>
        <end position="469"/>
    </location>
</feature>
<dbReference type="Pfam" id="PF01866">
    <property type="entry name" value="Diphthamide_syn"/>
    <property type="match status" value="1"/>
</dbReference>
<dbReference type="InterPro" id="IPR042265">
    <property type="entry name" value="DPH1/DPH2_3"/>
</dbReference>
<evidence type="ECO:0000256" key="2">
    <source>
        <dbReference type="ARBA" id="ARBA00005156"/>
    </source>
</evidence>
<gene>
    <name evidence="12" type="ORF">SEPMUDRAFT_145558</name>
</gene>
<dbReference type="SFLD" id="SFLDF00408">
    <property type="entry name" value="Diphthamide_biosynthesis_famil"/>
    <property type="match status" value="1"/>
</dbReference>
<dbReference type="RefSeq" id="XP_016764390.1">
    <property type="nucleotide sequence ID" value="XM_016903132.1"/>
</dbReference>
<comment type="pathway">
    <text evidence="2 10">Protein modification; peptidyl-diphthamide biosynthesis.</text>
</comment>
<dbReference type="InterPro" id="IPR016435">
    <property type="entry name" value="DPH1/DPH2"/>
</dbReference>
<evidence type="ECO:0000256" key="11">
    <source>
        <dbReference type="SAM" id="MobiDB-lite"/>
    </source>
</evidence>
<dbReference type="Gene3D" id="3.40.50.11840">
    <property type="entry name" value="Diphthamide synthesis DPH1/DPH2 domain 1"/>
    <property type="match status" value="1"/>
</dbReference>
<comment type="function">
    <text evidence="10">Required for the first step of diphthamide biosynthesis, a post-translational modification of histidine which occurs in elongation factor 2. DPH1 and DPH2 transfer a 3-amino-3-carboxypropyl (ACP) group from S-adenosyl-L-methionine (SAM) to a histidine residue, the reaction is assisted by a reduction system comprising DPH3 and a NADH-dependent reductase. Facilitates the reduction of the catalytic iron-sulfur cluster found in the DPH1 subunit.</text>
</comment>
<dbReference type="Proteomes" id="UP000016931">
    <property type="component" value="Unassembled WGS sequence"/>
</dbReference>
<dbReference type="OMA" id="TSNSRPM"/>
<dbReference type="eggNOG" id="KOG2648">
    <property type="taxonomic scope" value="Eukaryota"/>
</dbReference>
<feature type="region of interest" description="Disordered" evidence="11">
    <location>
        <begin position="222"/>
        <end position="243"/>
    </location>
</feature>
<dbReference type="GO" id="GO:0051536">
    <property type="term" value="F:iron-sulfur cluster binding"/>
    <property type="evidence" value="ECO:0007669"/>
    <property type="project" value="UniProtKB-KW"/>
</dbReference>
<dbReference type="GO" id="GO:0017183">
    <property type="term" value="P:protein histidyl modification to diphthamide"/>
    <property type="evidence" value="ECO:0007669"/>
    <property type="project" value="UniProtKB-UniPathway"/>
</dbReference>
<proteinExistence type="inferred from homology"/>
<dbReference type="PANTHER" id="PTHR10762">
    <property type="entry name" value="DIPHTHAMIDE BIOSYNTHESIS PROTEIN"/>
    <property type="match status" value="1"/>
</dbReference>
<keyword evidence="13" id="KW-1185">Reference proteome</keyword>
<evidence type="ECO:0000256" key="6">
    <source>
        <dbReference type="ARBA" id="ARBA00023004"/>
    </source>
</evidence>
<comment type="function">
    <text evidence="9">Required for the first step of diphthamide biosynthesis, a post-translational modification of histidine which occurs in elongation factor 2. DPH1 and DPH2 transfer a 3-amino-3-carboxypropyl (ACP) group from S-adenosyl-L-methionine (SAM) to a histidine residue, the reaction is assisted by a reduction system comprising DPH3 and a NADH-dependent reductase, predominantly CBR1. Facilitates the reduction of the catalytic iron-sulfur cluster found in the DPH1 subunit.</text>
</comment>
<dbReference type="GO" id="GO:0005737">
    <property type="term" value="C:cytoplasm"/>
    <property type="evidence" value="ECO:0007669"/>
    <property type="project" value="UniProtKB-SubCell"/>
</dbReference>
<evidence type="ECO:0000256" key="7">
    <source>
        <dbReference type="ARBA" id="ARBA00023014"/>
    </source>
</evidence>
<feature type="region of interest" description="Disordered" evidence="11">
    <location>
        <begin position="554"/>
        <end position="615"/>
    </location>
</feature>
<dbReference type="PANTHER" id="PTHR10762:SF2">
    <property type="entry name" value="2-(3-AMINO-3-CARBOXYPROPYL)HISTIDINE SYNTHASE SUBUNIT 2"/>
    <property type="match status" value="1"/>
</dbReference>
<evidence type="ECO:0000313" key="12">
    <source>
        <dbReference type="EMBL" id="EMF16269.1"/>
    </source>
</evidence>
<dbReference type="OrthoDB" id="449241at2759"/>
<feature type="compositionally biased region" description="Basic residues" evidence="11">
    <location>
        <begin position="491"/>
        <end position="500"/>
    </location>
</feature>
<keyword evidence="7 10" id="KW-0411">Iron-sulfur</keyword>
<feature type="compositionally biased region" description="Basic and acidic residues" evidence="11">
    <location>
        <begin position="580"/>
        <end position="598"/>
    </location>
</feature>
<keyword evidence="6 10" id="KW-0408">Iron</keyword>
<dbReference type="GeneID" id="27900269"/>
<evidence type="ECO:0000256" key="1">
    <source>
        <dbReference type="ARBA" id="ARBA00001966"/>
    </source>
</evidence>
<feature type="region of interest" description="Disordered" evidence="11">
    <location>
        <begin position="439"/>
        <end position="536"/>
    </location>
</feature>
<feature type="compositionally biased region" description="Low complexity" evidence="11">
    <location>
        <begin position="508"/>
        <end position="520"/>
    </location>
</feature>
<comment type="cofactor">
    <cofactor evidence="1">
        <name>[4Fe-4S] cluster</name>
        <dbReference type="ChEBI" id="CHEBI:49883"/>
    </cofactor>
</comment>
<keyword evidence="5 10" id="KW-0479">Metal-binding</keyword>
<accession>N1QLY1</accession>
<feature type="compositionally biased region" description="Polar residues" evidence="11">
    <location>
        <begin position="525"/>
        <end position="534"/>
    </location>
</feature>
<dbReference type="Gene3D" id="3.40.50.11860">
    <property type="entry name" value="Diphthamide synthesis DPH1/DPH2 domain 3"/>
    <property type="match status" value="1"/>
</dbReference>
<feature type="region of interest" description="Disordered" evidence="11">
    <location>
        <begin position="1"/>
        <end position="22"/>
    </location>
</feature>
<dbReference type="STRING" id="692275.N1QLY1"/>
<dbReference type="FunFam" id="3.40.50.11860:FF:000001">
    <property type="entry name" value="2-(3-amino-3-carboxypropyl)histidine synthase subunit 2"/>
    <property type="match status" value="1"/>
</dbReference>
<dbReference type="InterPro" id="IPR042263">
    <property type="entry name" value="DPH1/DPH2_1"/>
</dbReference>
<keyword evidence="10" id="KW-0963">Cytoplasm</keyword>
<dbReference type="UniPathway" id="UPA00559"/>
<dbReference type="SFLD" id="SFLDG01121">
    <property type="entry name" value="Diphthamide_biosynthesis"/>
    <property type="match status" value="1"/>
</dbReference>
<feature type="compositionally biased region" description="Basic and acidic residues" evidence="11">
    <location>
        <begin position="605"/>
        <end position="615"/>
    </location>
</feature>
<evidence type="ECO:0000256" key="10">
    <source>
        <dbReference type="RuleBase" id="RU364133"/>
    </source>
</evidence>
<dbReference type="NCBIfam" id="TIGR00272">
    <property type="entry name" value="DPH2"/>
    <property type="match status" value="1"/>
</dbReference>
<evidence type="ECO:0000256" key="4">
    <source>
        <dbReference type="ARBA" id="ARBA00021914"/>
    </source>
</evidence>
<dbReference type="InterPro" id="IPR010014">
    <property type="entry name" value="DHP2"/>
</dbReference>
<name>N1QLY1_SPHMS</name>
<evidence type="ECO:0000256" key="8">
    <source>
        <dbReference type="ARBA" id="ARBA00034128"/>
    </source>
</evidence>
<comment type="subunit">
    <text evidence="8">Component of the 2-(3-amino-3-carboxypropyl)histidine synthase complex composed of DPH1, DPH2, DPH3 and a NADH-dependent reductase, predominantly CBR1.</text>
</comment>
<sequence length="615" mass="67474">MAHSAPILSTPAEHILQEPTPQVVQSREQGVLSEEQLYLQYEIKRTISEIRAGQWKRIALQFPDDMLVDAPRVFERLRDGLKHERAARAAAAASENEDEKNEEKEEKVCILGDTSYGSCCVDEVAAEHTDADVVVHYGRACLSPTARLPVIYVFTAKSLHLDAVVASFKETYPPSSQAEEKVCLMADIPYSHHLDELHRRLTEEEGYGHIFKTSIIHDPASLIPNRTTPVTTTGEGGEGGGSDEAAASAALKEYSIFHISEPPTSLLLILSSRIKSLHIFPTTTPASSSSSPSSSSDSPPPPTHLASTTTTPLLRRRYALITRLSTIPIFGILINTLSVSHYLLALQHCQHLIRASGKKSYTFVVGKINAAKLANFSEIGGWVVIGCWESSLLENGSKEFFRPVITPWELEVALMRDGERVWGGEWVGDFGEVLERGRGKKKKFEDGEGDGDVDHEGLTEEDEEEESSSDSESSPPDFDLRTGQYVSHSRPMGHPRRRQQHSQPNPQLPSTSTTTTTQLTHHPKTSSALTTTPFHINGHLSPAAEYLSSQRTWTGLGSDFSHSSHSHHADADADGASIAYERDENGKIRGAEMEEGRKGVAKGYRVGDGDDGREG</sequence>
<dbReference type="SFLD" id="SFLDS00032">
    <property type="entry name" value="Radical_SAM_3-amino-3-carboxyp"/>
    <property type="match status" value="1"/>
</dbReference>
<dbReference type="AlphaFoldDB" id="N1QLY1"/>
<feature type="non-terminal residue" evidence="12">
    <location>
        <position position="1"/>
    </location>
</feature>
<evidence type="ECO:0000256" key="5">
    <source>
        <dbReference type="ARBA" id="ARBA00022723"/>
    </source>
</evidence>
<feature type="compositionally biased region" description="Polar residues" evidence="11">
    <location>
        <begin position="224"/>
        <end position="233"/>
    </location>
</feature>
<evidence type="ECO:0000313" key="13">
    <source>
        <dbReference type="Proteomes" id="UP000016931"/>
    </source>
</evidence>
<organism evidence="12 13">
    <name type="scientific">Sphaerulina musiva (strain SO2202)</name>
    <name type="common">Poplar stem canker fungus</name>
    <name type="synonym">Septoria musiva</name>
    <dbReference type="NCBI Taxonomy" id="692275"/>
    <lineage>
        <taxon>Eukaryota</taxon>
        <taxon>Fungi</taxon>
        <taxon>Dikarya</taxon>
        <taxon>Ascomycota</taxon>
        <taxon>Pezizomycotina</taxon>
        <taxon>Dothideomycetes</taxon>
        <taxon>Dothideomycetidae</taxon>
        <taxon>Mycosphaerellales</taxon>
        <taxon>Mycosphaerellaceae</taxon>
        <taxon>Sphaerulina</taxon>
    </lineage>
</organism>
<dbReference type="GO" id="GO:0046872">
    <property type="term" value="F:metal ion binding"/>
    <property type="evidence" value="ECO:0007669"/>
    <property type="project" value="UniProtKB-KW"/>
</dbReference>
<evidence type="ECO:0000256" key="3">
    <source>
        <dbReference type="ARBA" id="ARBA00006179"/>
    </source>
</evidence>
<comment type="subcellular location">
    <subcellularLocation>
        <location evidence="10">Cytoplasm</location>
    </subcellularLocation>
</comment>
<protein>
    <recommendedName>
        <fullName evidence="4 10">2-(3-amino-3-carboxypropyl)histidine synthase subunit 2</fullName>
    </recommendedName>
</protein>
<reference evidence="12 13" key="1">
    <citation type="journal article" date="2012" name="PLoS Pathog.">
        <title>Diverse lifestyles and strategies of plant pathogenesis encoded in the genomes of eighteen Dothideomycetes fungi.</title>
        <authorList>
            <person name="Ohm R.A."/>
            <person name="Feau N."/>
            <person name="Henrissat B."/>
            <person name="Schoch C.L."/>
            <person name="Horwitz B.A."/>
            <person name="Barry K.W."/>
            <person name="Condon B.J."/>
            <person name="Copeland A.C."/>
            <person name="Dhillon B."/>
            <person name="Glaser F."/>
            <person name="Hesse C.N."/>
            <person name="Kosti I."/>
            <person name="LaButti K."/>
            <person name="Lindquist E.A."/>
            <person name="Lucas S."/>
            <person name="Salamov A.A."/>
            <person name="Bradshaw R.E."/>
            <person name="Ciuffetti L."/>
            <person name="Hamelin R.C."/>
            <person name="Kema G.H.J."/>
            <person name="Lawrence C."/>
            <person name="Scott J.A."/>
            <person name="Spatafora J.W."/>
            <person name="Turgeon B.G."/>
            <person name="de Wit P.J.G.M."/>
            <person name="Zhong S."/>
            <person name="Goodwin S.B."/>
            <person name="Grigoriev I.V."/>
        </authorList>
    </citation>
    <scope>NUCLEOTIDE SEQUENCE [LARGE SCALE GENOMIC DNA]</scope>
    <source>
        <strain evidence="12 13">SO2202</strain>
    </source>
</reference>
<dbReference type="NCBIfam" id="TIGR00322">
    <property type="entry name" value="diphth2_R"/>
    <property type="match status" value="1"/>
</dbReference>
<feature type="region of interest" description="Disordered" evidence="11">
    <location>
        <begin position="284"/>
        <end position="308"/>
    </location>
</feature>
<dbReference type="GO" id="GO:0090560">
    <property type="term" value="F:2-(3-amino-3-carboxypropyl)histidine synthase activity"/>
    <property type="evidence" value="ECO:0007669"/>
    <property type="project" value="InterPro"/>
</dbReference>
<evidence type="ECO:0000256" key="9">
    <source>
        <dbReference type="ARBA" id="ARBA00054092"/>
    </source>
</evidence>
<dbReference type="HOGENOM" id="CLU_015210_1_1_1"/>
<dbReference type="EMBL" id="KB456260">
    <property type="protein sequence ID" value="EMF16269.1"/>
    <property type="molecule type" value="Genomic_DNA"/>
</dbReference>
<feature type="compositionally biased region" description="Low complexity" evidence="11">
    <location>
        <begin position="284"/>
        <end position="297"/>
    </location>
</feature>